<sequence length="237" mass="25628">MPDQPLLTISGLRSGYGGETVLQGVDLNIARGEIVAVVGRNGVGKSTLMRTLTGLLKPSAGTIHFQGRDATADGADLRARNGIGYIPQGREVFPELTIRENLMVGEVAGRGRGSPDYDTVYRFFPILKERSRQRAGTLSGGQQQQLAIARAMIGNPALMLLDEPSEGIQPSIIKDIARNVRTLNAETGVSVLLVEQNLDLIVSLADRGHVMEKGRIVAELGADEIRSRDEVRKYLTI</sequence>
<keyword evidence="4 7" id="KW-0067">ATP-binding</keyword>
<evidence type="ECO:0000313" key="8">
    <source>
        <dbReference type="Proteomes" id="UP000681356"/>
    </source>
</evidence>
<dbReference type="PANTHER" id="PTHR43820:SF5">
    <property type="entry name" value="HIGH-AFFINITY BRANCHED-CHAIN AMINO ACID TRANSPORT ATP-BINDING PROTEIN"/>
    <property type="match status" value="1"/>
</dbReference>
<protein>
    <submittedName>
        <fullName evidence="7">ABC transporter ATP-binding protein</fullName>
    </submittedName>
</protein>
<evidence type="ECO:0000256" key="3">
    <source>
        <dbReference type="ARBA" id="ARBA00022741"/>
    </source>
</evidence>
<dbReference type="CDD" id="cd03224">
    <property type="entry name" value="ABC_TM1139_LivF_branched"/>
    <property type="match status" value="1"/>
</dbReference>
<dbReference type="PROSITE" id="PS50893">
    <property type="entry name" value="ABC_TRANSPORTER_2"/>
    <property type="match status" value="1"/>
</dbReference>
<dbReference type="GO" id="GO:0015807">
    <property type="term" value="P:L-amino acid transport"/>
    <property type="evidence" value="ECO:0007669"/>
    <property type="project" value="TreeGrafter"/>
</dbReference>
<dbReference type="InterPro" id="IPR003439">
    <property type="entry name" value="ABC_transporter-like_ATP-bd"/>
</dbReference>
<keyword evidence="2" id="KW-0813">Transport</keyword>
<dbReference type="AlphaFoldDB" id="A0A8J8B8R2"/>
<keyword evidence="5" id="KW-0029">Amino-acid transport</keyword>
<feature type="domain" description="ABC transporter" evidence="6">
    <location>
        <begin position="7"/>
        <end position="237"/>
    </location>
</feature>
<organism evidence="7 8">
    <name type="scientific">Thetidibacter halocola</name>
    <dbReference type="NCBI Taxonomy" id="2827239"/>
    <lineage>
        <taxon>Bacteria</taxon>
        <taxon>Pseudomonadati</taxon>
        <taxon>Pseudomonadota</taxon>
        <taxon>Alphaproteobacteria</taxon>
        <taxon>Rhodobacterales</taxon>
        <taxon>Roseobacteraceae</taxon>
        <taxon>Thetidibacter</taxon>
    </lineage>
</organism>
<keyword evidence="3" id="KW-0547">Nucleotide-binding</keyword>
<gene>
    <name evidence="7" type="ORF">KB874_13175</name>
</gene>
<dbReference type="InterPro" id="IPR003593">
    <property type="entry name" value="AAA+_ATPase"/>
</dbReference>
<dbReference type="Gene3D" id="3.40.50.300">
    <property type="entry name" value="P-loop containing nucleotide triphosphate hydrolases"/>
    <property type="match status" value="1"/>
</dbReference>
<dbReference type="GO" id="GO:0005524">
    <property type="term" value="F:ATP binding"/>
    <property type="evidence" value="ECO:0007669"/>
    <property type="project" value="UniProtKB-KW"/>
</dbReference>
<dbReference type="Pfam" id="PF00005">
    <property type="entry name" value="ABC_tran"/>
    <property type="match status" value="1"/>
</dbReference>
<reference evidence="7" key="1">
    <citation type="submission" date="2021-04" db="EMBL/GenBank/DDBJ databases">
        <authorList>
            <person name="Yoon J."/>
        </authorList>
    </citation>
    <scope>NUCLEOTIDE SEQUENCE</scope>
    <source>
        <strain evidence="7">KMU-90</strain>
    </source>
</reference>
<dbReference type="InterPro" id="IPR052156">
    <property type="entry name" value="BCAA_Transport_ATP-bd_LivF"/>
</dbReference>
<evidence type="ECO:0000259" key="6">
    <source>
        <dbReference type="PROSITE" id="PS50893"/>
    </source>
</evidence>
<comment type="caution">
    <text evidence="7">The sequence shown here is derived from an EMBL/GenBank/DDBJ whole genome shotgun (WGS) entry which is preliminary data.</text>
</comment>
<comment type="similarity">
    <text evidence="1">Belongs to the ABC transporter superfamily.</text>
</comment>
<evidence type="ECO:0000256" key="2">
    <source>
        <dbReference type="ARBA" id="ARBA00022448"/>
    </source>
</evidence>
<dbReference type="SMART" id="SM00382">
    <property type="entry name" value="AAA"/>
    <property type="match status" value="1"/>
</dbReference>
<dbReference type="Proteomes" id="UP000681356">
    <property type="component" value="Unassembled WGS sequence"/>
</dbReference>
<dbReference type="PANTHER" id="PTHR43820">
    <property type="entry name" value="HIGH-AFFINITY BRANCHED-CHAIN AMINO ACID TRANSPORT ATP-BINDING PROTEIN LIVF"/>
    <property type="match status" value="1"/>
</dbReference>
<dbReference type="GO" id="GO:0016887">
    <property type="term" value="F:ATP hydrolysis activity"/>
    <property type="evidence" value="ECO:0007669"/>
    <property type="project" value="InterPro"/>
</dbReference>
<dbReference type="SUPFAM" id="SSF52540">
    <property type="entry name" value="P-loop containing nucleoside triphosphate hydrolases"/>
    <property type="match status" value="1"/>
</dbReference>
<accession>A0A8J8B8R2</accession>
<dbReference type="EMBL" id="JAGTUU010000005">
    <property type="protein sequence ID" value="MBS0125044.1"/>
    <property type="molecule type" value="Genomic_DNA"/>
</dbReference>
<proteinExistence type="inferred from homology"/>
<dbReference type="GO" id="GO:0015658">
    <property type="term" value="F:branched-chain amino acid transmembrane transporter activity"/>
    <property type="evidence" value="ECO:0007669"/>
    <property type="project" value="TreeGrafter"/>
</dbReference>
<evidence type="ECO:0000256" key="4">
    <source>
        <dbReference type="ARBA" id="ARBA00022840"/>
    </source>
</evidence>
<name>A0A8J8B8R2_9RHOB</name>
<dbReference type="InterPro" id="IPR027417">
    <property type="entry name" value="P-loop_NTPase"/>
</dbReference>
<evidence type="ECO:0000256" key="1">
    <source>
        <dbReference type="ARBA" id="ARBA00005417"/>
    </source>
</evidence>
<keyword evidence="8" id="KW-1185">Reference proteome</keyword>
<dbReference type="RefSeq" id="WP_212537016.1">
    <property type="nucleotide sequence ID" value="NZ_JAGTUU010000005.1"/>
</dbReference>
<evidence type="ECO:0000256" key="5">
    <source>
        <dbReference type="ARBA" id="ARBA00022970"/>
    </source>
</evidence>
<evidence type="ECO:0000313" key="7">
    <source>
        <dbReference type="EMBL" id="MBS0125044.1"/>
    </source>
</evidence>